<organism evidence="2 3">
    <name type="scientific">Chitinimonas prasina</name>
    <dbReference type="NCBI Taxonomy" id="1434937"/>
    <lineage>
        <taxon>Bacteria</taxon>
        <taxon>Pseudomonadati</taxon>
        <taxon>Pseudomonadota</taxon>
        <taxon>Betaproteobacteria</taxon>
        <taxon>Neisseriales</taxon>
        <taxon>Chitinibacteraceae</taxon>
        <taxon>Chitinimonas</taxon>
    </lineage>
</organism>
<dbReference type="PANTHER" id="PTHR35006">
    <property type="entry name" value="GLYOXALASE FAMILY PROTEIN (AFU_ORTHOLOGUE AFUA_5G14830)"/>
    <property type="match status" value="1"/>
</dbReference>
<dbReference type="PANTHER" id="PTHR35006:SF4">
    <property type="entry name" value="BLR7706 PROTEIN"/>
    <property type="match status" value="1"/>
</dbReference>
<evidence type="ECO:0000313" key="2">
    <source>
        <dbReference type="EMBL" id="GLR14877.1"/>
    </source>
</evidence>
<dbReference type="EMBL" id="BSOG01000006">
    <property type="protein sequence ID" value="GLR14877.1"/>
    <property type="molecule type" value="Genomic_DNA"/>
</dbReference>
<feature type="domain" description="VOC" evidence="1">
    <location>
        <begin position="1"/>
        <end position="122"/>
    </location>
</feature>
<evidence type="ECO:0000313" key="3">
    <source>
        <dbReference type="Proteomes" id="UP001156706"/>
    </source>
</evidence>
<accession>A0ABQ5YMA5</accession>
<proteinExistence type="predicted"/>
<sequence>MLHHISFGVRELERSAIFYDGTLATLGYIRVWSDDDAIGYGLPGGEDLLCIKQRAATHPPGAGFHLALTASSHEAIQAFHTAALQLGGQDNGEPGLRPDFGDHYYAAFVLDPDGYALEAVLNSPCSC</sequence>
<evidence type="ECO:0000259" key="1">
    <source>
        <dbReference type="PROSITE" id="PS51819"/>
    </source>
</evidence>
<dbReference type="InterPro" id="IPR004360">
    <property type="entry name" value="Glyas_Fos-R_dOase_dom"/>
</dbReference>
<dbReference type="Proteomes" id="UP001156706">
    <property type="component" value="Unassembled WGS sequence"/>
</dbReference>
<name>A0ABQ5YMA5_9NEIS</name>
<comment type="caution">
    <text evidence="2">The sequence shown here is derived from an EMBL/GenBank/DDBJ whole genome shotgun (WGS) entry which is preliminary data.</text>
</comment>
<reference evidence="3" key="1">
    <citation type="journal article" date="2019" name="Int. J. Syst. Evol. Microbiol.">
        <title>The Global Catalogue of Microorganisms (GCM) 10K type strain sequencing project: providing services to taxonomists for standard genome sequencing and annotation.</title>
        <authorList>
            <consortium name="The Broad Institute Genomics Platform"/>
            <consortium name="The Broad Institute Genome Sequencing Center for Infectious Disease"/>
            <person name="Wu L."/>
            <person name="Ma J."/>
        </authorList>
    </citation>
    <scope>NUCLEOTIDE SEQUENCE [LARGE SCALE GENOMIC DNA]</scope>
    <source>
        <strain evidence="3">NBRC 110044</strain>
    </source>
</reference>
<dbReference type="InterPro" id="IPR037523">
    <property type="entry name" value="VOC_core"/>
</dbReference>
<protein>
    <submittedName>
        <fullName evidence="2">Glyoxalase</fullName>
    </submittedName>
</protein>
<dbReference type="PROSITE" id="PS51819">
    <property type="entry name" value="VOC"/>
    <property type="match status" value="1"/>
</dbReference>
<dbReference type="InterPro" id="IPR029068">
    <property type="entry name" value="Glyas_Bleomycin-R_OHBP_Dase"/>
</dbReference>
<dbReference type="RefSeq" id="WP_284197950.1">
    <property type="nucleotide sequence ID" value="NZ_BSOG01000006.1"/>
</dbReference>
<dbReference type="Pfam" id="PF00903">
    <property type="entry name" value="Glyoxalase"/>
    <property type="match status" value="1"/>
</dbReference>
<keyword evidence="3" id="KW-1185">Reference proteome</keyword>
<gene>
    <name evidence="2" type="ORF">GCM10007907_36670</name>
</gene>
<dbReference type="Gene3D" id="3.10.180.10">
    <property type="entry name" value="2,3-Dihydroxybiphenyl 1,2-Dioxygenase, domain 1"/>
    <property type="match status" value="1"/>
</dbReference>
<dbReference type="SUPFAM" id="SSF54593">
    <property type="entry name" value="Glyoxalase/Bleomycin resistance protein/Dihydroxybiphenyl dioxygenase"/>
    <property type="match status" value="1"/>
</dbReference>
<dbReference type="CDD" id="cd07262">
    <property type="entry name" value="VOC_like"/>
    <property type="match status" value="1"/>
</dbReference>